<evidence type="ECO:0000256" key="7">
    <source>
        <dbReference type="ARBA" id="ARBA00023136"/>
    </source>
</evidence>
<dbReference type="Pfam" id="PF23356">
    <property type="entry name" value="TPR_PEP5_VPS11"/>
    <property type="match status" value="2"/>
</dbReference>
<dbReference type="AlphaFoldDB" id="A0A507C9K5"/>
<keyword evidence="8" id="KW-0808">Transferase</keyword>
<dbReference type="STRING" id="1806994.A0A507C9K5"/>
<dbReference type="GO" id="GO:0033263">
    <property type="term" value="C:CORVET complex"/>
    <property type="evidence" value="ECO:0007669"/>
    <property type="project" value="UniProtKB-UniRule"/>
</dbReference>
<evidence type="ECO:0000256" key="1">
    <source>
        <dbReference type="ARBA" id="ARBA00004184"/>
    </source>
</evidence>
<evidence type="ECO:0000256" key="10">
    <source>
        <dbReference type="SAM" id="Coils"/>
    </source>
</evidence>
<feature type="repeat" description="CHCR" evidence="9">
    <location>
        <begin position="439"/>
        <end position="590"/>
    </location>
</feature>
<dbReference type="GO" id="GO:0006886">
    <property type="term" value="P:intracellular protein transport"/>
    <property type="evidence" value="ECO:0007669"/>
    <property type="project" value="UniProtKB-UniRule"/>
</dbReference>
<proteinExistence type="inferred from homology"/>
<feature type="domain" description="PEP5/VPS11 N-terminal" evidence="13">
    <location>
        <begin position="5"/>
        <end position="350"/>
    </location>
</feature>
<keyword evidence="8" id="KW-0833">Ubl conjugation pathway</keyword>
<dbReference type="Gene3D" id="2.130.10.10">
    <property type="entry name" value="YVTN repeat-like/Quinoprotein amine dehydrogenase"/>
    <property type="match status" value="1"/>
</dbReference>
<dbReference type="GO" id="GO:0007032">
    <property type="term" value="P:endosome organization"/>
    <property type="evidence" value="ECO:0007669"/>
    <property type="project" value="TreeGrafter"/>
</dbReference>
<feature type="coiled-coil region" evidence="10">
    <location>
        <begin position="856"/>
        <end position="890"/>
    </location>
</feature>
<dbReference type="OrthoDB" id="26184at2759"/>
<dbReference type="GO" id="GO:0048284">
    <property type="term" value="P:organelle fusion"/>
    <property type="evidence" value="ECO:0007669"/>
    <property type="project" value="TreeGrafter"/>
</dbReference>
<dbReference type="PANTHER" id="PTHR23323:SF24">
    <property type="entry name" value="VACUOLAR PROTEIN SORTING-ASSOCIATED PROTEIN 11 HOMOLOG"/>
    <property type="match status" value="1"/>
</dbReference>
<evidence type="ECO:0000256" key="2">
    <source>
        <dbReference type="ARBA" id="ARBA00022448"/>
    </source>
</evidence>
<evidence type="ECO:0000256" key="6">
    <source>
        <dbReference type="ARBA" id="ARBA00022927"/>
    </source>
</evidence>
<evidence type="ECO:0000259" key="12">
    <source>
        <dbReference type="Pfam" id="PF12451"/>
    </source>
</evidence>
<comment type="subcellular location">
    <subcellularLocation>
        <location evidence="1">Endomembrane system</location>
        <topology evidence="1">Peripheral membrane protein</topology>
    </subcellularLocation>
    <subcellularLocation>
        <location evidence="8">Vacuole membrane</location>
        <topology evidence="8">Peripheral membrane protein</topology>
        <orientation evidence="8">Cytoplasmic side</orientation>
    </subcellularLocation>
</comment>
<keyword evidence="6 8" id="KW-0653">Protein transport</keyword>
<dbReference type="SUPFAM" id="SSF50978">
    <property type="entry name" value="WD40 repeat-like"/>
    <property type="match status" value="1"/>
</dbReference>
<dbReference type="GO" id="GO:0006904">
    <property type="term" value="P:vesicle docking involved in exocytosis"/>
    <property type="evidence" value="ECO:0007669"/>
    <property type="project" value="TreeGrafter"/>
</dbReference>
<keyword evidence="15" id="KW-1185">Reference proteome</keyword>
<dbReference type="InterPro" id="IPR036322">
    <property type="entry name" value="WD40_repeat_dom_sf"/>
</dbReference>
<dbReference type="SUPFAM" id="SSF48371">
    <property type="entry name" value="ARM repeat"/>
    <property type="match status" value="1"/>
</dbReference>
<feature type="domain" description="Vacuolar protein sorting protein 11 C-terminal" evidence="12">
    <location>
        <begin position="895"/>
        <end position="935"/>
    </location>
</feature>
<dbReference type="Pfam" id="PF23341">
    <property type="entry name" value="PEP5_VPS11_N"/>
    <property type="match status" value="1"/>
</dbReference>
<dbReference type="InterPro" id="IPR057307">
    <property type="entry name" value="PEP5_VPS11_N"/>
</dbReference>
<organism evidence="14 15">
    <name type="scientific">Synchytrium microbalum</name>
    <dbReference type="NCBI Taxonomy" id="1806994"/>
    <lineage>
        <taxon>Eukaryota</taxon>
        <taxon>Fungi</taxon>
        <taxon>Fungi incertae sedis</taxon>
        <taxon>Chytridiomycota</taxon>
        <taxon>Chytridiomycota incertae sedis</taxon>
        <taxon>Chytridiomycetes</taxon>
        <taxon>Synchytriales</taxon>
        <taxon>Synchytriaceae</taxon>
        <taxon>Synchytrium</taxon>
    </lineage>
</organism>
<keyword evidence="7 8" id="KW-0472">Membrane</keyword>
<dbReference type="GO" id="GO:0030897">
    <property type="term" value="C:HOPS complex"/>
    <property type="evidence" value="ECO:0007669"/>
    <property type="project" value="UniProtKB-UniRule"/>
</dbReference>
<dbReference type="GO" id="GO:0007033">
    <property type="term" value="P:vacuole organization"/>
    <property type="evidence" value="ECO:0007669"/>
    <property type="project" value="TreeGrafter"/>
</dbReference>
<evidence type="ECO:0000256" key="11">
    <source>
        <dbReference type="SAM" id="MobiDB-lite"/>
    </source>
</evidence>
<keyword evidence="5" id="KW-0862">Zinc</keyword>
<dbReference type="PIRSF" id="PIRSF007860">
    <property type="entry name" value="VPS11"/>
    <property type="match status" value="1"/>
</dbReference>
<comment type="subunit">
    <text evidence="8">Component of the homotypic vacuole fusion and vacuole protein sorting (HOPS) complex. Component of the class C core vacuole/endosome tethering (CORVET) complex.</text>
</comment>
<evidence type="ECO:0000256" key="4">
    <source>
        <dbReference type="ARBA" id="ARBA00022771"/>
    </source>
</evidence>
<dbReference type="InterPro" id="IPR016528">
    <property type="entry name" value="VPS11"/>
</dbReference>
<dbReference type="InterPro" id="IPR016024">
    <property type="entry name" value="ARM-type_fold"/>
</dbReference>
<dbReference type="GO" id="GO:0030674">
    <property type="term" value="F:protein-macromolecule adaptor activity"/>
    <property type="evidence" value="ECO:0007669"/>
    <property type="project" value="TreeGrafter"/>
</dbReference>
<dbReference type="PROSITE" id="PS50236">
    <property type="entry name" value="CHCR"/>
    <property type="match status" value="2"/>
</dbReference>
<comment type="similarity">
    <text evidence="8">Belongs to the VPS11 family.</text>
</comment>
<dbReference type="Pfam" id="PF12451">
    <property type="entry name" value="VPS11_C"/>
    <property type="match status" value="1"/>
</dbReference>
<feature type="repeat" description="CHCR" evidence="9">
    <location>
        <begin position="630"/>
        <end position="810"/>
    </location>
</feature>
<dbReference type="Gene3D" id="1.25.40.10">
    <property type="entry name" value="Tetratricopeptide repeat domain"/>
    <property type="match status" value="1"/>
</dbReference>
<dbReference type="EC" id="2.3.2.27" evidence="8"/>
<evidence type="ECO:0000313" key="14">
    <source>
        <dbReference type="EMBL" id="TPX36028.1"/>
    </source>
</evidence>
<dbReference type="GeneID" id="42002998"/>
<dbReference type="InterPro" id="IPR000547">
    <property type="entry name" value="Clathrin_H-chain/VPS_repeat"/>
</dbReference>
<dbReference type="GO" id="GO:0000329">
    <property type="term" value="C:fungal-type vacuole membrane"/>
    <property type="evidence" value="ECO:0007669"/>
    <property type="project" value="UniProtKB-UniRule"/>
</dbReference>
<keyword evidence="10" id="KW-0175">Coiled coil</keyword>
<comment type="caution">
    <text evidence="14">The sequence shown here is derived from an EMBL/GenBank/DDBJ whole genome shotgun (WGS) entry which is preliminary data.</text>
</comment>
<dbReference type="EMBL" id="QEAO01000006">
    <property type="protein sequence ID" value="TPX36028.1"/>
    <property type="molecule type" value="Genomic_DNA"/>
</dbReference>
<keyword evidence="2 8" id="KW-0813">Transport</keyword>
<dbReference type="GO" id="GO:0008270">
    <property type="term" value="F:zinc ion binding"/>
    <property type="evidence" value="ECO:0007669"/>
    <property type="project" value="UniProtKB-KW"/>
</dbReference>
<dbReference type="RefSeq" id="XP_031026413.1">
    <property type="nucleotide sequence ID" value="XM_031167701.1"/>
</dbReference>
<sequence length="945" mass="104824">MTLQWRQFNFVDRYTVSDPADPSKPDLDVTSSTSGRGHLFFGDAAGSVYMVDHTMAVAYSFQAYHKRVTHLKMLKQKNVLVTIGDEDNNVPTLKVWNMDKTEKGSRSPVLARSTKLQHGNKVFPVTAFAVLENMTQIAVGMENGVVILVRGDISRDRFTKQKTIHEGSECITGLGFREDGKSTTLYIITLAKVLTCITSNKDIKQTLDEHGCDVGCAILTNTDDNQEMVIGRREAVYFYGPDGRGPCFIIDDDKVSMTWFRGYVAIVSSGTRSAVTSSGSTPSAVAAYGESSTGTILTLYDLKNKYIAYTGTFGLTGSGVDERGIPILCVLSEWGELLVVTRDKKMFRLEDKDLSTKLDLLFKKNMYTLAINIVTSQTQASAVISGMAQSPVDESSIEATPPAPGSGGEYDYGTVVEIYRRYGDHLYAKGEFDAAMAQYLMTAGQLEPSYVIRKFLDAQRIHNLTSYLSRLHELGLAGPDHTTLLLNCYTKLRDARKLYEFIRGADGVGGANFDVETAIRVCRQAGYHEHALWLAEKHGQHDLYLAIQVEDLKEYSLTVRYLATLSPIEATRALKRYGTLIVKEMPKQVADLLVKLCTSNTTTNTNPEQFIHLFVGRPEWCIEFLERVLDSQNHSNNGISPVVASIQASVVVGKDKGKKPALTPDTGIGGLVGSSPITPPAPPERRELSSESMRVICNTLLELYLDDVSGDGAETLKKERQSRAMDLLRNPQSNYDVDHALVLCEMHSFSAGTLFLYEKMGLHSGILQYYIDRNDVAGIIDSCKKYGDKDSSLWTRSLAHFAEQSSSSTDAATALTQVLDQIDRRNLLPPLGVVQVLARNSSVTLGMVRDYLIKRIENEKRSIDEDQKVIRGYKEETDRMRAQIDEFKNKCAPDHRVVKELVATQEANHGKHDVFLRQLDRADDKFALIAEYFSKSPFGVASGTA</sequence>
<feature type="region of interest" description="Disordered" evidence="11">
    <location>
        <begin position="663"/>
        <end position="689"/>
    </location>
</feature>
<dbReference type="InterPro" id="IPR057308">
    <property type="entry name" value="CHCR_PEP5_VPS11"/>
</dbReference>
<evidence type="ECO:0000256" key="5">
    <source>
        <dbReference type="ARBA" id="ARBA00022833"/>
    </source>
</evidence>
<dbReference type="Proteomes" id="UP000319731">
    <property type="component" value="Unassembled WGS sequence"/>
</dbReference>
<gene>
    <name evidence="14" type="ORF">SmJEL517_g01773</name>
</gene>
<evidence type="ECO:0000256" key="3">
    <source>
        <dbReference type="ARBA" id="ARBA00022723"/>
    </source>
</evidence>
<dbReference type="InterPro" id="IPR011990">
    <property type="entry name" value="TPR-like_helical_dom_sf"/>
</dbReference>
<accession>A0A507C9K5</accession>
<keyword evidence="8" id="KW-0926">Vacuole</keyword>
<evidence type="ECO:0000256" key="8">
    <source>
        <dbReference type="PIRNR" id="PIRNR007860"/>
    </source>
</evidence>
<protein>
    <recommendedName>
        <fullName evidence="8">E3 ubiquitin-protein ligase PEP5</fullName>
        <ecNumber evidence="8">2.3.2.27</ecNumber>
    </recommendedName>
</protein>
<evidence type="ECO:0000256" key="9">
    <source>
        <dbReference type="PROSITE-ProRule" id="PRU01006"/>
    </source>
</evidence>
<keyword evidence="3" id="KW-0479">Metal-binding</keyword>
<dbReference type="InterPro" id="IPR015943">
    <property type="entry name" value="WD40/YVTN_repeat-like_dom_sf"/>
</dbReference>
<comment type="catalytic activity">
    <reaction evidence="8">
        <text>S-ubiquitinyl-[E2 ubiquitin-conjugating enzyme]-L-cysteine + [acceptor protein]-L-lysine = [E2 ubiquitin-conjugating enzyme]-L-cysteine + N(6)-ubiquitinyl-[acceptor protein]-L-lysine.</text>
        <dbReference type="EC" id="2.3.2.27"/>
    </reaction>
</comment>
<keyword evidence="4" id="KW-0863">Zinc-finger</keyword>
<dbReference type="GO" id="GO:0061630">
    <property type="term" value="F:ubiquitin protein ligase activity"/>
    <property type="evidence" value="ECO:0007669"/>
    <property type="project" value="UniProtKB-EC"/>
</dbReference>
<dbReference type="PANTHER" id="PTHR23323">
    <property type="entry name" value="VACUOLAR PROTEIN SORTING-ASSOCIATED PROTEIN"/>
    <property type="match status" value="1"/>
</dbReference>
<evidence type="ECO:0000313" key="15">
    <source>
        <dbReference type="Proteomes" id="UP000319731"/>
    </source>
</evidence>
<dbReference type="InterPro" id="IPR024763">
    <property type="entry name" value="VPS11_C"/>
</dbReference>
<reference evidence="14 15" key="1">
    <citation type="journal article" date="2019" name="Sci. Rep.">
        <title>Comparative genomics of chytrid fungi reveal insights into the obligate biotrophic and pathogenic lifestyle of Synchytrium endobioticum.</title>
        <authorList>
            <person name="van de Vossenberg B.T.L.H."/>
            <person name="Warris S."/>
            <person name="Nguyen H.D.T."/>
            <person name="van Gent-Pelzer M.P.E."/>
            <person name="Joly D.L."/>
            <person name="van de Geest H.C."/>
            <person name="Bonants P.J.M."/>
            <person name="Smith D.S."/>
            <person name="Levesque C.A."/>
            <person name="van der Lee T.A.J."/>
        </authorList>
    </citation>
    <scope>NUCLEOTIDE SEQUENCE [LARGE SCALE GENOMIC DNA]</scope>
    <source>
        <strain evidence="14 15">JEL517</strain>
    </source>
</reference>
<name>A0A507C9K5_9FUNG</name>
<evidence type="ECO:0000259" key="13">
    <source>
        <dbReference type="Pfam" id="PF23341"/>
    </source>
</evidence>